<proteinExistence type="predicted"/>
<evidence type="ECO:0000313" key="1">
    <source>
        <dbReference type="EMBL" id="GAA1736637.1"/>
    </source>
</evidence>
<accession>A0ABP4VSK3</accession>
<reference evidence="2" key="1">
    <citation type="journal article" date="2019" name="Int. J. Syst. Evol. Microbiol.">
        <title>The Global Catalogue of Microorganisms (GCM) 10K type strain sequencing project: providing services to taxonomists for standard genome sequencing and annotation.</title>
        <authorList>
            <consortium name="The Broad Institute Genomics Platform"/>
            <consortium name="The Broad Institute Genome Sequencing Center for Infectious Disease"/>
            <person name="Wu L."/>
            <person name="Ma J."/>
        </authorList>
    </citation>
    <scope>NUCLEOTIDE SEQUENCE [LARGE SCALE GENOMIC DNA]</scope>
    <source>
        <strain evidence="2">JCM 13518</strain>
    </source>
</reference>
<keyword evidence="2" id="KW-1185">Reference proteome</keyword>
<sequence>MDIEKTAPDRRSGAVVWTCRRYYGRCTTPEDEPFENGTADVTRNASFMSAWFFMGLTSLVVRVTAG</sequence>
<organism evidence="1 2">
    <name type="scientific">Aeromicrobium alkaliterrae</name>
    <dbReference type="NCBI Taxonomy" id="302168"/>
    <lineage>
        <taxon>Bacteria</taxon>
        <taxon>Bacillati</taxon>
        <taxon>Actinomycetota</taxon>
        <taxon>Actinomycetes</taxon>
        <taxon>Propionibacteriales</taxon>
        <taxon>Nocardioidaceae</taxon>
        <taxon>Aeromicrobium</taxon>
    </lineage>
</organism>
<dbReference type="Proteomes" id="UP001501057">
    <property type="component" value="Unassembled WGS sequence"/>
</dbReference>
<evidence type="ECO:0000313" key="2">
    <source>
        <dbReference type="Proteomes" id="UP001501057"/>
    </source>
</evidence>
<protein>
    <submittedName>
        <fullName evidence="1">Uncharacterized protein</fullName>
    </submittedName>
</protein>
<gene>
    <name evidence="1" type="ORF">GCM10009710_16170</name>
</gene>
<dbReference type="EMBL" id="BAAAME010000004">
    <property type="protein sequence ID" value="GAA1736637.1"/>
    <property type="molecule type" value="Genomic_DNA"/>
</dbReference>
<comment type="caution">
    <text evidence="1">The sequence shown here is derived from an EMBL/GenBank/DDBJ whole genome shotgun (WGS) entry which is preliminary data.</text>
</comment>
<name>A0ABP4VSK3_9ACTN</name>